<evidence type="ECO:0000259" key="1">
    <source>
        <dbReference type="PROSITE" id="PS51725"/>
    </source>
</evidence>
<dbReference type="AlphaFoldDB" id="A0A542DBS6"/>
<sequence length="98" mass="10767">MSSQDTVTVLIEIHATPGQERQARDSLLHAIQTSEKPGLISSTEYADLDDAGAFYAVQIWEDMDAFHAHMKDAAEGGMNEAIKVLREPPRTAVLRTIS</sequence>
<keyword evidence="3" id="KW-1185">Reference proteome</keyword>
<dbReference type="InterPro" id="IPR007138">
    <property type="entry name" value="ABM_dom"/>
</dbReference>
<gene>
    <name evidence="2" type="ORF">FB471_0157</name>
</gene>
<dbReference type="OrthoDB" id="5189550at2"/>
<proteinExistence type="predicted"/>
<dbReference type="RefSeq" id="WP_141995452.1">
    <property type="nucleotide sequence ID" value="NZ_VFML01000001.1"/>
</dbReference>
<dbReference type="PROSITE" id="PS51725">
    <property type="entry name" value="ABM"/>
    <property type="match status" value="1"/>
</dbReference>
<accession>A0A542DBS6</accession>
<organism evidence="2 3">
    <name type="scientific">Amycolatopsis cihanbeyliensis</name>
    <dbReference type="NCBI Taxonomy" id="1128664"/>
    <lineage>
        <taxon>Bacteria</taxon>
        <taxon>Bacillati</taxon>
        <taxon>Actinomycetota</taxon>
        <taxon>Actinomycetes</taxon>
        <taxon>Pseudonocardiales</taxon>
        <taxon>Pseudonocardiaceae</taxon>
        <taxon>Amycolatopsis</taxon>
    </lineage>
</organism>
<reference evidence="2 3" key="1">
    <citation type="submission" date="2019-06" db="EMBL/GenBank/DDBJ databases">
        <title>Sequencing the genomes of 1000 actinobacteria strains.</title>
        <authorList>
            <person name="Klenk H.-P."/>
        </authorList>
    </citation>
    <scope>NUCLEOTIDE SEQUENCE [LARGE SCALE GENOMIC DNA]</scope>
    <source>
        <strain evidence="2 3">DSM 45679</strain>
    </source>
</reference>
<protein>
    <submittedName>
        <fullName evidence="2">Quinol monooxygenase YgiN</fullName>
    </submittedName>
</protein>
<dbReference type="Pfam" id="PF03992">
    <property type="entry name" value="ABM"/>
    <property type="match status" value="1"/>
</dbReference>
<dbReference type="GO" id="GO:0004497">
    <property type="term" value="F:monooxygenase activity"/>
    <property type="evidence" value="ECO:0007669"/>
    <property type="project" value="UniProtKB-KW"/>
</dbReference>
<evidence type="ECO:0000313" key="2">
    <source>
        <dbReference type="EMBL" id="TQJ00530.1"/>
    </source>
</evidence>
<dbReference type="Proteomes" id="UP000320876">
    <property type="component" value="Unassembled WGS sequence"/>
</dbReference>
<feature type="domain" description="ABM" evidence="1">
    <location>
        <begin position="7"/>
        <end position="94"/>
    </location>
</feature>
<dbReference type="InterPro" id="IPR011008">
    <property type="entry name" value="Dimeric_a/b-barrel"/>
</dbReference>
<dbReference type="SUPFAM" id="SSF54909">
    <property type="entry name" value="Dimeric alpha+beta barrel"/>
    <property type="match status" value="1"/>
</dbReference>
<dbReference type="EMBL" id="VFML01000001">
    <property type="protein sequence ID" value="TQJ00530.1"/>
    <property type="molecule type" value="Genomic_DNA"/>
</dbReference>
<keyword evidence="2" id="KW-0503">Monooxygenase</keyword>
<comment type="caution">
    <text evidence="2">The sequence shown here is derived from an EMBL/GenBank/DDBJ whole genome shotgun (WGS) entry which is preliminary data.</text>
</comment>
<keyword evidence="2" id="KW-0560">Oxidoreductase</keyword>
<name>A0A542DBS6_AMYCI</name>
<dbReference type="Gene3D" id="3.30.70.100">
    <property type="match status" value="1"/>
</dbReference>
<evidence type="ECO:0000313" key="3">
    <source>
        <dbReference type="Proteomes" id="UP000320876"/>
    </source>
</evidence>